<dbReference type="PANTHER" id="PTHR30168">
    <property type="entry name" value="PUTATIVE MEMBRANE PROTEIN YPFJ"/>
    <property type="match status" value="1"/>
</dbReference>
<sequence>MRLSPLIAACALSLPLLSGTAAASSYPVKDRTLTHNKLYRSGPLKPAACMVDVMRRHFDPPVSKTYGQAVLDCVNSVWAAYAKKAHLPFAKARVTFTFERRRFCGSPWPEHAAAFYCSAERRMVILLNRVTVDEPWGLHFLSTITHEYGHHIQTITGIMRAHDNHPIRGTREQKEQSHRLELQAECLSGMIMRSMWPALDSTQTEWDDLVDKTKAGAEYYERTYKINDHGKGRNLAYWLERGFQTPSPSSCNTWTAPPAKVA</sequence>
<dbReference type="OrthoDB" id="9774900at2"/>
<keyword evidence="5" id="KW-0732">Signal</keyword>
<keyword evidence="3" id="KW-1133">Transmembrane helix</keyword>
<dbReference type="AlphaFoldDB" id="A0A5M3W7D8"/>
<evidence type="ECO:0008006" key="8">
    <source>
        <dbReference type="Google" id="ProtNLM"/>
    </source>
</evidence>
<reference evidence="6 7" key="1">
    <citation type="submission" date="2019-10" db="EMBL/GenBank/DDBJ databases">
        <title>Whole genome shotgun sequence of Acrocarpospora corrugata NBRC 13972.</title>
        <authorList>
            <person name="Ichikawa N."/>
            <person name="Kimura A."/>
            <person name="Kitahashi Y."/>
            <person name="Komaki H."/>
            <person name="Oguchi A."/>
        </authorList>
    </citation>
    <scope>NUCLEOTIDE SEQUENCE [LARGE SCALE GENOMIC DNA]</scope>
    <source>
        <strain evidence="6 7">NBRC 13972</strain>
    </source>
</reference>
<dbReference type="InterPro" id="IPR007343">
    <property type="entry name" value="Uncharacterised_pept_Zn_put"/>
</dbReference>
<keyword evidence="7" id="KW-1185">Reference proteome</keyword>
<comment type="caution">
    <text evidence="6">The sequence shown here is derived from an EMBL/GenBank/DDBJ whole genome shotgun (WGS) entry which is preliminary data.</text>
</comment>
<dbReference type="GO" id="GO:0016020">
    <property type="term" value="C:membrane"/>
    <property type="evidence" value="ECO:0007669"/>
    <property type="project" value="UniProtKB-SubCell"/>
</dbReference>
<dbReference type="EMBL" id="BLAD01000058">
    <property type="protein sequence ID" value="GES02448.1"/>
    <property type="molecule type" value="Genomic_DNA"/>
</dbReference>
<dbReference type="Proteomes" id="UP000334990">
    <property type="component" value="Unassembled WGS sequence"/>
</dbReference>
<evidence type="ECO:0000256" key="1">
    <source>
        <dbReference type="ARBA" id="ARBA00004167"/>
    </source>
</evidence>
<feature type="chain" id="PRO_5024313253" description="Metalloprotease" evidence="5">
    <location>
        <begin position="24"/>
        <end position="262"/>
    </location>
</feature>
<dbReference type="RefSeq" id="WP_155338673.1">
    <property type="nucleotide sequence ID" value="NZ_BAAABN010000060.1"/>
</dbReference>
<evidence type="ECO:0000313" key="7">
    <source>
        <dbReference type="Proteomes" id="UP000334990"/>
    </source>
</evidence>
<accession>A0A5M3W7D8</accession>
<name>A0A5M3W7D8_9ACTN</name>
<keyword evidence="4" id="KW-0472">Membrane</keyword>
<gene>
    <name evidence="6" type="ORF">Acor_45140</name>
</gene>
<keyword evidence="2" id="KW-0812">Transmembrane</keyword>
<evidence type="ECO:0000313" key="6">
    <source>
        <dbReference type="EMBL" id="GES02448.1"/>
    </source>
</evidence>
<evidence type="ECO:0000256" key="3">
    <source>
        <dbReference type="ARBA" id="ARBA00022989"/>
    </source>
</evidence>
<comment type="subcellular location">
    <subcellularLocation>
        <location evidence="1">Membrane</location>
        <topology evidence="1">Single-pass membrane protein</topology>
    </subcellularLocation>
</comment>
<evidence type="ECO:0000256" key="5">
    <source>
        <dbReference type="SAM" id="SignalP"/>
    </source>
</evidence>
<dbReference type="PANTHER" id="PTHR30168:SF0">
    <property type="entry name" value="INNER MEMBRANE PROTEIN"/>
    <property type="match status" value="1"/>
</dbReference>
<evidence type="ECO:0000256" key="2">
    <source>
        <dbReference type="ARBA" id="ARBA00022692"/>
    </source>
</evidence>
<feature type="signal peptide" evidence="5">
    <location>
        <begin position="1"/>
        <end position="23"/>
    </location>
</feature>
<proteinExistence type="predicted"/>
<dbReference type="Pfam" id="PF04228">
    <property type="entry name" value="Zn_peptidase"/>
    <property type="match status" value="1"/>
</dbReference>
<organism evidence="6 7">
    <name type="scientific">Acrocarpospora corrugata</name>
    <dbReference type="NCBI Taxonomy" id="35763"/>
    <lineage>
        <taxon>Bacteria</taxon>
        <taxon>Bacillati</taxon>
        <taxon>Actinomycetota</taxon>
        <taxon>Actinomycetes</taxon>
        <taxon>Streptosporangiales</taxon>
        <taxon>Streptosporangiaceae</taxon>
        <taxon>Acrocarpospora</taxon>
    </lineage>
</organism>
<protein>
    <recommendedName>
        <fullName evidence="8">Metalloprotease</fullName>
    </recommendedName>
</protein>
<evidence type="ECO:0000256" key="4">
    <source>
        <dbReference type="ARBA" id="ARBA00023136"/>
    </source>
</evidence>